<dbReference type="InterPro" id="IPR027417">
    <property type="entry name" value="P-loop_NTPase"/>
</dbReference>
<dbReference type="PANTHER" id="PTHR11088">
    <property type="entry name" value="TRNA DIMETHYLALLYLTRANSFERASE"/>
    <property type="match status" value="1"/>
</dbReference>
<dbReference type="EMBL" id="PDCK01000043">
    <property type="protein sequence ID" value="PRQ30880.1"/>
    <property type="molecule type" value="Genomic_DNA"/>
</dbReference>
<evidence type="ECO:0000256" key="3">
    <source>
        <dbReference type="ARBA" id="ARBA00022712"/>
    </source>
</evidence>
<dbReference type="Gene3D" id="1.10.287.890">
    <property type="entry name" value="Crystal structure of tRNA isopentenylpyrophosphate transferase (bh2366) domain"/>
    <property type="match status" value="1"/>
</dbReference>
<evidence type="ECO:0000256" key="1">
    <source>
        <dbReference type="ARBA" id="ARBA00005842"/>
    </source>
</evidence>
<keyword evidence="2 6" id="KW-0808">Transferase</keyword>
<keyword evidence="7" id="KW-1185">Reference proteome</keyword>
<comment type="similarity">
    <text evidence="1">Belongs to the IPP transferase family.</text>
</comment>
<dbReference type="STRING" id="74649.A0A2P6Q9M5"/>
<dbReference type="Gramene" id="PRQ30880">
    <property type="protein sequence ID" value="PRQ30880"/>
    <property type="gene ID" value="RchiOBHm_Chr5g0029421"/>
</dbReference>
<dbReference type="GO" id="GO:0006400">
    <property type="term" value="P:tRNA modification"/>
    <property type="evidence" value="ECO:0007669"/>
    <property type="project" value="TreeGrafter"/>
</dbReference>
<name>A0A2P6Q9M5_ROSCH</name>
<reference evidence="6 7" key="1">
    <citation type="journal article" date="2018" name="Nat. Genet.">
        <title>The Rosa genome provides new insights in the design of modern roses.</title>
        <authorList>
            <person name="Bendahmane M."/>
        </authorList>
    </citation>
    <scope>NUCLEOTIDE SEQUENCE [LARGE SCALE GENOMIC DNA]</scope>
    <source>
        <strain evidence="7">cv. Old Blush</strain>
    </source>
</reference>
<dbReference type="Proteomes" id="UP000238479">
    <property type="component" value="Chromosome 5"/>
</dbReference>
<evidence type="ECO:0000313" key="6">
    <source>
        <dbReference type="EMBL" id="PRQ30880.1"/>
    </source>
</evidence>
<dbReference type="InterPro" id="IPR039657">
    <property type="entry name" value="Dimethylallyltransferase"/>
</dbReference>
<sequence length="340" mass="37995">MDFSGPKPNGPQRKDKLLVIMGATGAGKSRLSLDLAARFPPATFEVINADKMQVYKGLDVTTNKLSAPELRVVPHHLLGEFDSRDGDVTPAEFRRLAAQAVSSVVSRRKVPVLVGGSNSFIHALVVDRFEPDCDVFNGESVTVAVSSELRYDCCFLWVDVSLPVLTAYLPQRVEEMLDSGMFHELAEFYGENSAGRTGLRKAIGVAEFSRYFKEYPPPPAAEDEDPVRRGAYDEAVGEIKKNTCRLAKRQIGKIARLRKAGWDLRRLDATEAFRAAVTSDDEEEGKRWSEIWEREVVEPSVKIVRHFLVEEEGRGLSTKEDQGEVKMKLGREGGDFKFWV</sequence>
<dbReference type="PANTHER" id="PTHR11088:SF86">
    <property type="entry name" value="ADENYLATE ISOPENTENYLTRANSFERASE 4-RELATED"/>
    <property type="match status" value="1"/>
</dbReference>
<evidence type="ECO:0000256" key="2">
    <source>
        <dbReference type="ARBA" id="ARBA00022679"/>
    </source>
</evidence>
<organism evidence="6 7">
    <name type="scientific">Rosa chinensis</name>
    <name type="common">China rose</name>
    <dbReference type="NCBI Taxonomy" id="74649"/>
    <lineage>
        <taxon>Eukaryota</taxon>
        <taxon>Viridiplantae</taxon>
        <taxon>Streptophyta</taxon>
        <taxon>Embryophyta</taxon>
        <taxon>Tracheophyta</taxon>
        <taxon>Spermatophyta</taxon>
        <taxon>Magnoliopsida</taxon>
        <taxon>eudicotyledons</taxon>
        <taxon>Gunneridae</taxon>
        <taxon>Pentapetalae</taxon>
        <taxon>rosids</taxon>
        <taxon>fabids</taxon>
        <taxon>Rosales</taxon>
        <taxon>Rosaceae</taxon>
        <taxon>Rosoideae</taxon>
        <taxon>Rosoideae incertae sedis</taxon>
        <taxon>Rosa</taxon>
    </lineage>
</organism>
<protein>
    <submittedName>
        <fullName evidence="6">Putative transferase</fullName>
        <ecNumber evidence="6">2.5.1.-</ecNumber>
    </submittedName>
</protein>
<keyword evidence="5" id="KW-0067">ATP-binding</keyword>
<dbReference type="GO" id="GO:0052381">
    <property type="term" value="F:tRNA dimethylallyltransferase activity"/>
    <property type="evidence" value="ECO:0007669"/>
    <property type="project" value="TreeGrafter"/>
</dbReference>
<dbReference type="AlphaFoldDB" id="A0A2P6Q9M5"/>
<comment type="caution">
    <text evidence="6">The sequence shown here is derived from an EMBL/GenBank/DDBJ whole genome shotgun (WGS) entry which is preliminary data.</text>
</comment>
<proteinExistence type="inferred from homology"/>
<dbReference type="Pfam" id="PF01715">
    <property type="entry name" value="IPPT"/>
    <property type="match status" value="2"/>
</dbReference>
<dbReference type="GO" id="GO:0009824">
    <property type="term" value="F:AMP dimethylallyltransferase activity"/>
    <property type="evidence" value="ECO:0007669"/>
    <property type="project" value="TreeGrafter"/>
</dbReference>
<dbReference type="GO" id="GO:0009691">
    <property type="term" value="P:cytokinin biosynthetic process"/>
    <property type="evidence" value="ECO:0007669"/>
    <property type="project" value="UniProtKB-KW"/>
</dbReference>
<gene>
    <name evidence="6" type="ORF">RchiOBHm_Chr5g0029421</name>
</gene>
<evidence type="ECO:0000313" key="7">
    <source>
        <dbReference type="Proteomes" id="UP000238479"/>
    </source>
</evidence>
<dbReference type="GO" id="GO:0005739">
    <property type="term" value="C:mitochondrion"/>
    <property type="evidence" value="ECO:0007669"/>
    <property type="project" value="TreeGrafter"/>
</dbReference>
<keyword evidence="4" id="KW-0547">Nucleotide-binding</keyword>
<dbReference type="EC" id="2.5.1.-" evidence="6"/>
<evidence type="ECO:0000256" key="5">
    <source>
        <dbReference type="ARBA" id="ARBA00022840"/>
    </source>
</evidence>
<dbReference type="SUPFAM" id="SSF52540">
    <property type="entry name" value="P-loop containing nucleoside triphosphate hydrolases"/>
    <property type="match status" value="1"/>
</dbReference>
<dbReference type="OMA" id="CNTYELA"/>
<keyword evidence="3" id="KW-0203">Cytokinin biosynthesis</keyword>
<accession>A0A2P6Q9M5</accession>
<dbReference type="GO" id="GO:0005524">
    <property type="term" value="F:ATP binding"/>
    <property type="evidence" value="ECO:0007669"/>
    <property type="project" value="UniProtKB-KW"/>
</dbReference>
<evidence type="ECO:0000256" key="4">
    <source>
        <dbReference type="ARBA" id="ARBA00022741"/>
    </source>
</evidence>
<dbReference type="Gene3D" id="3.40.50.300">
    <property type="entry name" value="P-loop containing nucleotide triphosphate hydrolases"/>
    <property type="match status" value="1"/>
</dbReference>